<dbReference type="EMBL" id="JAHXZJ010002613">
    <property type="protein sequence ID" value="KAH0537852.1"/>
    <property type="molecule type" value="Genomic_DNA"/>
</dbReference>
<evidence type="ECO:0000256" key="3">
    <source>
        <dbReference type="ARBA" id="ARBA00022692"/>
    </source>
</evidence>
<evidence type="ECO:0000313" key="7">
    <source>
        <dbReference type="EMBL" id="KAH0537852.1"/>
    </source>
</evidence>
<dbReference type="SUPFAM" id="SSF103473">
    <property type="entry name" value="MFS general substrate transporter"/>
    <property type="match status" value="1"/>
</dbReference>
<gene>
    <name evidence="7" type="ORF">KQX54_000215</name>
</gene>
<keyword evidence="4 6" id="KW-1133">Transmembrane helix</keyword>
<protein>
    <submittedName>
        <fullName evidence="7">Uncharacterized protein</fullName>
    </submittedName>
</protein>
<dbReference type="Pfam" id="PF07690">
    <property type="entry name" value="MFS_1"/>
    <property type="match status" value="1"/>
</dbReference>
<organism evidence="7 8">
    <name type="scientific">Cotesia glomerata</name>
    <name type="common">Lepidopteran parasitic wasp</name>
    <name type="synonym">Apanteles glomeratus</name>
    <dbReference type="NCBI Taxonomy" id="32391"/>
    <lineage>
        <taxon>Eukaryota</taxon>
        <taxon>Metazoa</taxon>
        <taxon>Ecdysozoa</taxon>
        <taxon>Arthropoda</taxon>
        <taxon>Hexapoda</taxon>
        <taxon>Insecta</taxon>
        <taxon>Pterygota</taxon>
        <taxon>Neoptera</taxon>
        <taxon>Endopterygota</taxon>
        <taxon>Hymenoptera</taxon>
        <taxon>Apocrita</taxon>
        <taxon>Ichneumonoidea</taxon>
        <taxon>Braconidae</taxon>
        <taxon>Microgastrinae</taxon>
        <taxon>Cotesia</taxon>
    </lineage>
</organism>
<keyword evidence="2" id="KW-0813">Transport</keyword>
<reference evidence="7 8" key="1">
    <citation type="journal article" date="2021" name="J. Hered.">
        <title>A chromosome-level genome assembly of the parasitoid wasp, Cotesia glomerata (Hymenoptera: Braconidae).</title>
        <authorList>
            <person name="Pinto B.J."/>
            <person name="Weis J.J."/>
            <person name="Gamble T."/>
            <person name="Ode P.J."/>
            <person name="Paul R."/>
            <person name="Zaspel J.M."/>
        </authorList>
    </citation>
    <scope>NUCLEOTIDE SEQUENCE [LARGE SCALE GENOMIC DNA]</scope>
    <source>
        <strain evidence="7">CgM1</strain>
    </source>
</reference>
<feature type="transmembrane region" description="Helical" evidence="6">
    <location>
        <begin position="127"/>
        <end position="149"/>
    </location>
</feature>
<keyword evidence="5 6" id="KW-0472">Membrane</keyword>
<evidence type="ECO:0000256" key="1">
    <source>
        <dbReference type="ARBA" id="ARBA00004141"/>
    </source>
</evidence>
<accession>A0AAV7HWC8</accession>
<comment type="subcellular location">
    <subcellularLocation>
        <location evidence="1">Membrane</location>
        <topology evidence="1">Multi-pass membrane protein</topology>
    </subcellularLocation>
</comment>
<dbReference type="InterPro" id="IPR011701">
    <property type="entry name" value="MFS"/>
</dbReference>
<dbReference type="PANTHER" id="PTHR23511:SF38">
    <property type="entry name" value="SYNAPTIC VESICLE 2-RELATED PROTEIN-LIKE PROTEIN"/>
    <property type="match status" value="1"/>
</dbReference>
<evidence type="ECO:0000256" key="6">
    <source>
        <dbReference type="SAM" id="Phobius"/>
    </source>
</evidence>
<dbReference type="Gene3D" id="1.20.1250.20">
    <property type="entry name" value="MFS general substrate transporter like domains"/>
    <property type="match status" value="1"/>
</dbReference>
<comment type="caution">
    <text evidence="7">The sequence shown here is derived from an EMBL/GenBank/DDBJ whole genome shotgun (WGS) entry which is preliminary data.</text>
</comment>
<evidence type="ECO:0000313" key="8">
    <source>
        <dbReference type="Proteomes" id="UP000826195"/>
    </source>
</evidence>
<sequence>MFKVKELKISTDEIDERNKLSIEVTIDDASNLLVIKRLLKEACREIKTLTSTPHVKWALLCWTIYFTNLFGWYGFGIWMPELLNRFENFYKLHPNITTASVSELVSLNQTSTIRKYDCENHSMNEKVFVNTLIINAACSIGNIMCIYLSNHVGRRAIPVTTLIVSGVAGVALYFIRSSTQIIIVSGIFSVAMTAANIVLNSTVVDIFPTHISALALCINSFFGRIGAIVSNIAFGALVDVNCEVLIFLVASIIIVGAMLAFFLPPKDPPRVLET</sequence>
<evidence type="ECO:0000256" key="4">
    <source>
        <dbReference type="ARBA" id="ARBA00022989"/>
    </source>
</evidence>
<dbReference type="PANTHER" id="PTHR23511">
    <property type="entry name" value="SYNAPTIC VESICLE GLYCOPROTEIN 2"/>
    <property type="match status" value="1"/>
</dbReference>
<dbReference type="GO" id="GO:0022857">
    <property type="term" value="F:transmembrane transporter activity"/>
    <property type="evidence" value="ECO:0007669"/>
    <property type="project" value="InterPro"/>
</dbReference>
<evidence type="ECO:0000256" key="5">
    <source>
        <dbReference type="ARBA" id="ARBA00023136"/>
    </source>
</evidence>
<feature type="transmembrane region" description="Helical" evidence="6">
    <location>
        <begin position="57"/>
        <end position="79"/>
    </location>
</feature>
<name>A0AAV7HWC8_COTGL</name>
<dbReference type="InterPro" id="IPR036259">
    <property type="entry name" value="MFS_trans_sf"/>
</dbReference>
<dbReference type="GO" id="GO:0016020">
    <property type="term" value="C:membrane"/>
    <property type="evidence" value="ECO:0007669"/>
    <property type="project" value="UniProtKB-SubCell"/>
</dbReference>
<feature type="transmembrane region" description="Helical" evidence="6">
    <location>
        <begin position="181"/>
        <end position="199"/>
    </location>
</feature>
<keyword evidence="3 6" id="KW-0812">Transmembrane</keyword>
<evidence type="ECO:0000256" key="2">
    <source>
        <dbReference type="ARBA" id="ARBA00022448"/>
    </source>
</evidence>
<dbReference type="Proteomes" id="UP000826195">
    <property type="component" value="Unassembled WGS sequence"/>
</dbReference>
<feature type="transmembrane region" description="Helical" evidence="6">
    <location>
        <begin position="156"/>
        <end position="175"/>
    </location>
</feature>
<feature type="transmembrane region" description="Helical" evidence="6">
    <location>
        <begin position="244"/>
        <end position="263"/>
    </location>
</feature>
<proteinExistence type="predicted"/>
<dbReference type="AlphaFoldDB" id="A0AAV7HWC8"/>
<keyword evidence="8" id="KW-1185">Reference proteome</keyword>
<feature type="transmembrane region" description="Helical" evidence="6">
    <location>
        <begin position="211"/>
        <end position="238"/>
    </location>
</feature>